<proteinExistence type="predicted"/>
<evidence type="ECO:0000313" key="1">
    <source>
        <dbReference type="EMBL" id="GFQ97462.1"/>
    </source>
</evidence>
<reference evidence="1" key="1">
    <citation type="submission" date="2020-07" db="EMBL/GenBank/DDBJ databases">
        <title>Multicomponent nature underlies the extraordinary mechanical properties of spider dragline silk.</title>
        <authorList>
            <person name="Kono N."/>
            <person name="Nakamura H."/>
            <person name="Mori M."/>
            <person name="Yoshida Y."/>
            <person name="Ohtoshi R."/>
            <person name="Malay A.D."/>
            <person name="Moran D.A.P."/>
            <person name="Tomita M."/>
            <person name="Numata K."/>
            <person name="Arakawa K."/>
        </authorList>
    </citation>
    <scope>NUCLEOTIDE SEQUENCE</scope>
</reference>
<evidence type="ECO:0000313" key="2">
    <source>
        <dbReference type="Proteomes" id="UP000887116"/>
    </source>
</evidence>
<gene>
    <name evidence="1" type="ORF">TNCT_598151</name>
</gene>
<organism evidence="1 2">
    <name type="scientific">Trichonephila clavata</name>
    <name type="common">Joro spider</name>
    <name type="synonym">Nephila clavata</name>
    <dbReference type="NCBI Taxonomy" id="2740835"/>
    <lineage>
        <taxon>Eukaryota</taxon>
        <taxon>Metazoa</taxon>
        <taxon>Ecdysozoa</taxon>
        <taxon>Arthropoda</taxon>
        <taxon>Chelicerata</taxon>
        <taxon>Arachnida</taxon>
        <taxon>Araneae</taxon>
        <taxon>Araneomorphae</taxon>
        <taxon>Entelegynae</taxon>
        <taxon>Araneoidea</taxon>
        <taxon>Nephilidae</taxon>
        <taxon>Trichonephila</taxon>
    </lineage>
</organism>
<name>A0A8X6G6Q9_TRICU</name>
<accession>A0A8X6G6Q9</accession>
<sequence length="93" mass="10191">MPKRIVEQRKLDVSRAMGGVVSGGKQIIRIMCMEILLVTSPRESSGCCQILITIKACKRGWSGTFTFFALATRSSGPTGWSQSRATHFGSRLL</sequence>
<protein>
    <submittedName>
        <fullName evidence="1">Uncharacterized protein</fullName>
    </submittedName>
</protein>
<dbReference type="AlphaFoldDB" id="A0A8X6G6Q9"/>
<dbReference type="Proteomes" id="UP000887116">
    <property type="component" value="Unassembled WGS sequence"/>
</dbReference>
<keyword evidence="2" id="KW-1185">Reference proteome</keyword>
<dbReference type="EMBL" id="BMAO01034563">
    <property type="protein sequence ID" value="GFQ97462.1"/>
    <property type="molecule type" value="Genomic_DNA"/>
</dbReference>
<comment type="caution">
    <text evidence="1">The sequence shown here is derived from an EMBL/GenBank/DDBJ whole genome shotgun (WGS) entry which is preliminary data.</text>
</comment>